<evidence type="ECO:0000313" key="1">
    <source>
        <dbReference type="Ensembl" id="ENSCCRP00015045986.1"/>
    </source>
</evidence>
<dbReference type="AlphaFoldDB" id="A0A8C1V7V6"/>
<evidence type="ECO:0000313" key="2">
    <source>
        <dbReference type="Proteomes" id="UP000694700"/>
    </source>
</evidence>
<accession>A0A8C1V7V6</accession>
<dbReference type="Proteomes" id="UP000694700">
    <property type="component" value="Unplaced"/>
</dbReference>
<name>A0A8C1V7V6_CYPCA</name>
<organism evidence="1 2">
    <name type="scientific">Cyprinus carpio</name>
    <name type="common">Common carp</name>
    <dbReference type="NCBI Taxonomy" id="7962"/>
    <lineage>
        <taxon>Eukaryota</taxon>
        <taxon>Metazoa</taxon>
        <taxon>Chordata</taxon>
        <taxon>Craniata</taxon>
        <taxon>Vertebrata</taxon>
        <taxon>Euteleostomi</taxon>
        <taxon>Actinopterygii</taxon>
        <taxon>Neopterygii</taxon>
        <taxon>Teleostei</taxon>
        <taxon>Ostariophysi</taxon>
        <taxon>Cypriniformes</taxon>
        <taxon>Cyprinidae</taxon>
        <taxon>Cyprininae</taxon>
        <taxon>Cyprinus</taxon>
    </lineage>
</organism>
<dbReference type="Ensembl" id="ENSCCRT00015047527.1">
    <property type="protein sequence ID" value="ENSCCRP00015045986.1"/>
    <property type="gene ID" value="ENSCCRG00015019055.1"/>
</dbReference>
<proteinExistence type="predicted"/>
<reference evidence="1" key="1">
    <citation type="submission" date="2025-08" db="UniProtKB">
        <authorList>
            <consortium name="Ensembl"/>
        </authorList>
    </citation>
    <scope>IDENTIFICATION</scope>
</reference>
<sequence>MILGEGHCLQNRPITAVVICVEVAAVTDSEKHQENSTALQLLVKMRGLLFLLSALFLLELIKGMKYDELNNDERKIVDEAIEEGNTVHGQGKHLDYYNIFKGNDNVLEVILRPTSCDQTTQRVHRKECKIHNKPPRVSCIHCNGAMKPCLLLKQKEEIKKRRNECQHLTGSGYILF</sequence>
<protein>
    <submittedName>
        <fullName evidence="1">Uncharacterized protein</fullName>
    </submittedName>
</protein>